<evidence type="ECO:0000256" key="1">
    <source>
        <dbReference type="ARBA" id="ARBA00004141"/>
    </source>
</evidence>
<keyword evidence="2 5" id="KW-0812">Transmembrane</keyword>
<dbReference type="InterPro" id="IPR007941">
    <property type="entry name" value="DUF726"/>
</dbReference>
<feature type="transmembrane region" description="Helical" evidence="5">
    <location>
        <begin position="533"/>
        <end position="553"/>
    </location>
</feature>
<dbReference type="Pfam" id="PF05277">
    <property type="entry name" value="DUF726"/>
    <property type="match status" value="2"/>
</dbReference>
<feature type="transmembrane region" description="Helical" evidence="5">
    <location>
        <begin position="192"/>
        <end position="216"/>
    </location>
</feature>
<evidence type="ECO:0000256" key="3">
    <source>
        <dbReference type="ARBA" id="ARBA00022989"/>
    </source>
</evidence>
<keyword evidence="4 5" id="KW-0472">Membrane</keyword>
<feature type="transmembrane region" description="Helical" evidence="5">
    <location>
        <begin position="478"/>
        <end position="497"/>
    </location>
</feature>
<dbReference type="AlphaFoldDB" id="A0A0F7SNN2"/>
<name>A0A0F7SNN2_PHARH</name>
<dbReference type="PANTHER" id="PTHR17920:SF23">
    <property type="entry name" value="DUF726-DOMAIN-CONTAINING PROTEIN"/>
    <property type="match status" value="1"/>
</dbReference>
<evidence type="ECO:0000256" key="2">
    <source>
        <dbReference type="ARBA" id="ARBA00022692"/>
    </source>
</evidence>
<sequence length="669" mass="72376">MNTAQMNLEEPPLERDLAMVVAIAARVAAPKQNGPDPWATSVCDHLQLNPAVLPDSPSISDIEAMRPIVTPSTHARVLRALVYSSIFSLHRNKDTDSKGFSLLTKGSPPPPIEYTSISRAAIYRTADVLNIPSTGIIPEETVVAAELFKMLQAISSDKAQSELEEHQRVEKARKEREEGWGGKWGRWAATGAGVVIGSVALGITGGVAAPAILALLPTIGLLTPATAPVVLGTFFGLTGGGLAGRRVRNRWSGVKQFEFVQIDDKIDPLGRPKPNHYREQEANRVEVPYAVRKKTSPNSGTKPPLLEPKLEALSVSEEVDEVNKAREEKEERNTTIEIPSKAPSLSVVIVVPGLLTEDELEGVRTWRSISETSKKGPISVIQAASSSPSSEKTSMDGMVHPVPDDVETKGQPNQVLEEIELRKIAFDYEDEKVLMFRGRDIFLAKIETEIMLSTGKEINQWITTKLISKAGREIIKRTFVNAYLSAVALPLTVYGWAGTALDNSWMRAVDKSKKAGQVLADVLISKVQGSRPVVLVGTSLGALTVFYCLLALASSDSPEALSIVDSAYLISLPSSPSEVQWKKARSVVGRRVVNGWSGRDIVLSGVVRLHEVVGKVGEGRVDGASVAGLCKVEIEGIENVDLSAVVDGHFSINRPRTLAEILRLIDTDA</sequence>
<accession>A0A0F7SNN2</accession>
<evidence type="ECO:0000256" key="5">
    <source>
        <dbReference type="SAM" id="Phobius"/>
    </source>
</evidence>
<dbReference type="PANTHER" id="PTHR17920">
    <property type="entry name" value="TRANSMEMBRANE AND COILED-COIL DOMAIN-CONTAINING PROTEIN 4 TMCO4"/>
    <property type="match status" value="1"/>
</dbReference>
<evidence type="ECO:0000256" key="4">
    <source>
        <dbReference type="ARBA" id="ARBA00023136"/>
    </source>
</evidence>
<evidence type="ECO:0000313" key="6">
    <source>
        <dbReference type="EMBL" id="CED83011.1"/>
    </source>
</evidence>
<feature type="transmembrane region" description="Helical" evidence="5">
    <location>
        <begin position="222"/>
        <end position="243"/>
    </location>
</feature>
<protein>
    <submittedName>
        <fullName evidence="6">Uncharacterized conserved protein</fullName>
    </submittedName>
</protein>
<reference evidence="6" key="1">
    <citation type="submission" date="2014-08" db="EMBL/GenBank/DDBJ databases">
        <authorList>
            <person name="Sharma Rahul"/>
            <person name="Thines Marco"/>
        </authorList>
    </citation>
    <scope>NUCLEOTIDE SEQUENCE</scope>
</reference>
<proteinExistence type="predicted"/>
<dbReference type="EMBL" id="LN483142">
    <property type="protein sequence ID" value="CED83011.1"/>
    <property type="molecule type" value="Genomic_DNA"/>
</dbReference>
<organism evidence="6">
    <name type="scientific">Phaffia rhodozyma</name>
    <name type="common">Yeast</name>
    <name type="synonym">Xanthophyllomyces dendrorhous</name>
    <dbReference type="NCBI Taxonomy" id="264483"/>
    <lineage>
        <taxon>Eukaryota</taxon>
        <taxon>Fungi</taxon>
        <taxon>Dikarya</taxon>
        <taxon>Basidiomycota</taxon>
        <taxon>Agaricomycotina</taxon>
        <taxon>Tremellomycetes</taxon>
        <taxon>Cystofilobasidiales</taxon>
        <taxon>Mrakiaceae</taxon>
        <taxon>Phaffia</taxon>
    </lineage>
</organism>
<dbReference type="GO" id="GO:0016020">
    <property type="term" value="C:membrane"/>
    <property type="evidence" value="ECO:0007669"/>
    <property type="project" value="UniProtKB-SubCell"/>
</dbReference>
<keyword evidence="3 5" id="KW-1133">Transmembrane helix</keyword>
<comment type="subcellular location">
    <subcellularLocation>
        <location evidence="1">Membrane</location>
        <topology evidence="1">Multi-pass membrane protein</topology>
    </subcellularLocation>
</comment>